<organism evidence="3 4">
    <name type="scientific">Bacteroides faecalis</name>
    <dbReference type="NCBI Taxonomy" id="2447885"/>
    <lineage>
        <taxon>Bacteria</taxon>
        <taxon>Pseudomonadati</taxon>
        <taxon>Bacteroidota</taxon>
        <taxon>Bacteroidia</taxon>
        <taxon>Bacteroidales</taxon>
        <taxon>Bacteroidaceae</taxon>
        <taxon>Bacteroides</taxon>
    </lineage>
</organism>
<keyword evidence="4" id="KW-1185">Reference proteome</keyword>
<dbReference type="OrthoDB" id="9805802at2"/>
<dbReference type="Gene3D" id="3.40.50.300">
    <property type="entry name" value="P-loop containing nucleotide triphosphate hydrolases"/>
    <property type="match status" value="1"/>
</dbReference>
<dbReference type="SUPFAM" id="SSF52540">
    <property type="entry name" value="P-loop containing nucleoside triphosphate hydrolases"/>
    <property type="match status" value="1"/>
</dbReference>
<dbReference type="GO" id="GO:0006302">
    <property type="term" value="P:double-strand break repair"/>
    <property type="evidence" value="ECO:0007669"/>
    <property type="project" value="InterPro"/>
</dbReference>
<sequence>MQILKIVFINRAPFGNLELDFEEYGINVLSAINGKGKTTILSQIADAFHEMAKVTYDNSYSGDFKKKYYRVVTSRYSLDIKEPALVYIRFAHNNEMYDYIELAGNIDEEGYNQINIIDKIPYSKILIKLQESANTKILSSNSTRNNINSIFGTSILTYFPAYRFEVPGFLNNSYSDKILYDISPKYSGYLTNPIEVVSDLPQLANWLMDLVLDWSLYKDEKSLQLRQALNQLLSLALETKTKTNVRLGIGQRNDSSTRISVVYDNGEIIYPSIFEISSGEAALLCLFGEILHQSDRIGQTLNCEGIVLIDEIDKHLHITLQYNILPKLFNLFPKIQFIVSSHSPFLTMGLGEMQQHRAKLIDLDNNGLITVPRNTELYKSVYNLFVSENNNFAKELATVKEKIAEQTKPIVITEGKTDIKHILKAKEMLSITDLKFACIEVCKQPDGDMNYFLY</sequence>
<dbReference type="Proteomes" id="UP000288079">
    <property type="component" value="Unassembled WGS sequence"/>
</dbReference>
<evidence type="ECO:0008006" key="5">
    <source>
        <dbReference type="Google" id="ProtNLM"/>
    </source>
</evidence>
<comment type="caution">
    <text evidence="3">The sequence shown here is derived from an EMBL/GenBank/DDBJ whole genome shotgun (WGS) entry which is preliminary data.</text>
</comment>
<dbReference type="InterPro" id="IPR027417">
    <property type="entry name" value="P-loop_NTPase"/>
</dbReference>
<dbReference type="PANTHER" id="PTHR43581">
    <property type="entry name" value="ATP/GTP PHOSPHATASE"/>
    <property type="match status" value="1"/>
</dbReference>
<dbReference type="InterPro" id="IPR051396">
    <property type="entry name" value="Bact_Antivir_Def_Nuclease"/>
</dbReference>
<feature type="domain" description="ATPase AAA-type core" evidence="1">
    <location>
        <begin position="213"/>
        <end position="346"/>
    </location>
</feature>
<dbReference type="InterPro" id="IPR003959">
    <property type="entry name" value="ATPase_AAA_core"/>
</dbReference>
<dbReference type="GO" id="GO:0005524">
    <property type="term" value="F:ATP binding"/>
    <property type="evidence" value="ECO:0007669"/>
    <property type="project" value="InterPro"/>
</dbReference>
<dbReference type="Pfam" id="PF13304">
    <property type="entry name" value="AAA_21"/>
    <property type="match status" value="1"/>
</dbReference>
<gene>
    <name evidence="3" type="ORF">KGMB02408_42840</name>
</gene>
<dbReference type="InterPro" id="IPR038729">
    <property type="entry name" value="Rad50/SbcC_AAA"/>
</dbReference>
<feature type="domain" description="Rad50/SbcC-type AAA" evidence="2">
    <location>
        <begin position="10"/>
        <end position="153"/>
    </location>
</feature>
<dbReference type="Pfam" id="PF13476">
    <property type="entry name" value="AAA_23"/>
    <property type="match status" value="1"/>
</dbReference>
<name>A0A401M0I8_9BACE</name>
<evidence type="ECO:0000259" key="1">
    <source>
        <dbReference type="Pfam" id="PF13304"/>
    </source>
</evidence>
<protein>
    <recommendedName>
        <fullName evidence="5">ATPase AAA-type core domain-containing protein</fullName>
    </recommendedName>
</protein>
<proteinExistence type="predicted"/>
<dbReference type="EMBL" id="BHWB01000023">
    <property type="protein sequence ID" value="GCB37339.1"/>
    <property type="molecule type" value="Genomic_DNA"/>
</dbReference>
<dbReference type="RefSeq" id="WP_125042722.1">
    <property type="nucleotide sequence ID" value="NZ_BHWB01000023.1"/>
</dbReference>
<dbReference type="AlphaFoldDB" id="A0A401M0I8"/>
<evidence type="ECO:0000313" key="3">
    <source>
        <dbReference type="EMBL" id="GCB37339.1"/>
    </source>
</evidence>
<dbReference type="PANTHER" id="PTHR43581:SF2">
    <property type="entry name" value="EXCINUCLEASE ATPASE SUBUNIT"/>
    <property type="match status" value="1"/>
</dbReference>
<evidence type="ECO:0000259" key="2">
    <source>
        <dbReference type="Pfam" id="PF13476"/>
    </source>
</evidence>
<reference evidence="3 4" key="1">
    <citation type="submission" date="2018-10" db="EMBL/GenBank/DDBJ databases">
        <title>Draft Genome Sequence of Bacteroides sp. KCTC 15687.</title>
        <authorList>
            <person name="Yu S.Y."/>
            <person name="Kim J.S."/>
            <person name="Oh B.S."/>
            <person name="Park S.H."/>
            <person name="Kang S.W."/>
            <person name="Park J.E."/>
            <person name="Choi S.H."/>
            <person name="Han K.I."/>
            <person name="Lee K.C."/>
            <person name="Eom M.K."/>
            <person name="Suh M.K."/>
            <person name="Lee D.H."/>
            <person name="Yoon H."/>
            <person name="Kim B."/>
            <person name="Yang S.J."/>
            <person name="Lee J.S."/>
            <person name="Lee J.H."/>
        </authorList>
    </citation>
    <scope>NUCLEOTIDE SEQUENCE [LARGE SCALE GENOMIC DNA]</scope>
    <source>
        <strain evidence="3 4">KCTC 15687</strain>
    </source>
</reference>
<dbReference type="GO" id="GO:0016887">
    <property type="term" value="F:ATP hydrolysis activity"/>
    <property type="evidence" value="ECO:0007669"/>
    <property type="project" value="InterPro"/>
</dbReference>
<accession>A0A401M0I8</accession>
<evidence type="ECO:0000313" key="4">
    <source>
        <dbReference type="Proteomes" id="UP000288079"/>
    </source>
</evidence>